<proteinExistence type="predicted"/>
<keyword evidence="3" id="KW-1185">Reference proteome</keyword>
<comment type="caution">
    <text evidence="2">The sequence shown here is derived from an EMBL/GenBank/DDBJ whole genome shotgun (WGS) entry which is preliminary data.</text>
</comment>
<feature type="compositionally biased region" description="Basic and acidic residues" evidence="1">
    <location>
        <begin position="246"/>
        <end position="259"/>
    </location>
</feature>
<dbReference type="AlphaFoldDB" id="A0A9P3GS52"/>
<gene>
    <name evidence="2" type="ORF">PsYK624_171830</name>
</gene>
<feature type="region of interest" description="Disordered" evidence="1">
    <location>
        <begin position="1"/>
        <end position="90"/>
    </location>
</feature>
<feature type="region of interest" description="Disordered" evidence="1">
    <location>
        <begin position="115"/>
        <end position="262"/>
    </location>
</feature>
<feature type="compositionally biased region" description="Basic residues" evidence="1">
    <location>
        <begin position="210"/>
        <end position="220"/>
    </location>
</feature>
<reference evidence="2 3" key="1">
    <citation type="submission" date="2021-08" db="EMBL/GenBank/DDBJ databases">
        <title>Draft Genome Sequence of Phanerochaete sordida strain YK-624.</title>
        <authorList>
            <person name="Mori T."/>
            <person name="Dohra H."/>
            <person name="Suzuki T."/>
            <person name="Kawagishi H."/>
            <person name="Hirai H."/>
        </authorList>
    </citation>
    <scope>NUCLEOTIDE SEQUENCE [LARGE SCALE GENOMIC DNA]</scope>
    <source>
        <strain evidence="2 3">YK-624</strain>
    </source>
</reference>
<evidence type="ECO:0000256" key="1">
    <source>
        <dbReference type="SAM" id="MobiDB-lite"/>
    </source>
</evidence>
<feature type="region of interest" description="Disordered" evidence="1">
    <location>
        <begin position="275"/>
        <end position="297"/>
    </location>
</feature>
<accession>A0A9P3GS52</accession>
<evidence type="ECO:0000313" key="2">
    <source>
        <dbReference type="EMBL" id="GJF00881.1"/>
    </source>
</evidence>
<dbReference type="EMBL" id="BPQB01000226">
    <property type="protein sequence ID" value="GJF00881.1"/>
    <property type="molecule type" value="Genomic_DNA"/>
</dbReference>
<evidence type="ECO:0000313" key="3">
    <source>
        <dbReference type="Proteomes" id="UP000703269"/>
    </source>
</evidence>
<organism evidence="2 3">
    <name type="scientific">Phanerochaete sordida</name>
    <dbReference type="NCBI Taxonomy" id="48140"/>
    <lineage>
        <taxon>Eukaryota</taxon>
        <taxon>Fungi</taxon>
        <taxon>Dikarya</taxon>
        <taxon>Basidiomycota</taxon>
        <taxon>Agaricomycotina</taxon>
        <taxon>Agaricomycetes</taxon>
        <taxon>Polyporales</taxon>
        <taxon>Phanerochaetaceae</taxon>
        <taxon>Phanerochaete</taxon>
    </lineage>
</organism>
<protein>
    <submittedName>
        <fullName evidence="2">Uncharacterized protein</fullName>
    </submittedName>
</protein>
<feature type="compositionally biased region" description="Low complexity" evidence="1">
    <location>
        <begin position="166"/>
        <end position="180"/>
    </location>
</feature>
<feature type="compositionally biased region" description="Basic and acidic residues" evidence="1">
    <location>
        <begin position="280"/>
        <end position="297"/>
    </location>
</feature>
<sequence length="297" mass="31787">MSRCLRTVRARRTARGARRRWYGGHGKSKSAVGISGSHAEMARRPRATRQTPDPRPLPRTSATASREPAAGRRYVASALPGAQATPARRSLARSRDDLGVALRWCAVCESFARGAGGGGGAGTAVAGRRNPRSEYLAPRQSLRARVARPPVDRGLPDAEIPDPSLARSATTAGAPAAGRRYVASASTGAQATPARRSLAGPASTSCYARRPARLRQRQARRAAQPGNLATPLAGRRQRRRAVGRSVGRDGDHATARRCADAPSALRSVFGVHRRWPTGDVRTRDGRAEAAPPRERWR</sequence>
<name>A0A9P3GS52_9APHY</name>
<dbReference type="Proteomes" id="UP000703269">
    <property type="component" value="Unassembled WGS sequence"/>
</dbReference>
<feature type="compositionally biased region" description="Basic residues" evidence="1">
    <location>
        <begin position="1"/>
        <end position="28"/>
    </location>
</feature>